<proteinExistence type="predicted"/>
<feature type="compositionally biased region" description="Low complexity" evidence="1">
    <location>
        <begin position="82"/>
        <end position="92"/>
    </location>
</feature>
<protein>
    <submittedName>
        <fullName evidence="2">Squamosa promoter-binding-like protein 14-like</fullName>
    </submittedName>
</protein>
<evidence type="ECO:0000313" key="3">
    <source>
        <dbReference type="Proteomes" id="UP000265520"/>
    </source>
</evidence>
<dbReference type="Proteomes" id="UP000265520">
    <property type="component" value="Unassembled WGS sequence"/>
</dbReference>
<evidence type="ECO:0000256" key="1">
    <source>
        <dbReference type="SAM" id="MobiDB-lite"/>
    </source>
</evidence>
<feature type="region of interest" description="Disordered" evidence="1">
    <location>
        <begin position="1"/>
        <end position="107"/>
    </location>
</feature>
<sequence>MDLLAVLSTTPSTPAQNGGTKSTTSADQIREQQFTSVGRERSSGSSQSPNDDSDCQEDVRVNLPLQLFNSSPEDDSRSKLPSSRNYFSSESSNPVDERSPSSSPPVVEMNFGLQGGIRGLNSNSIKTGMGVNANKETSQSHSCTTIPLDLFKGSKSNNMIQQTSSVQSVPFKAGYASSGSDYSPPSLNSDTQ</sequence>
<keyword evidence="3" id="KW-1185">Reference proteome</keyword>
<feature type="region of interest" description="Disordered" evidence="1">
    <location>
        <begin position="161"/>
        <end position="192"/>
    </location>
</feature>
<accession>A0A392Q191</accession>
<organism evidence="2 3">
    <name type="scientific">Trifolium medium</name>
    <dbReference type="NCBI Taxonomy" id="97028"/>
    <lineage>
        <taxon>Eukaryota</taxon>
        <taxon>Viridiplantae</taxon>
        <taxon>Streptophyta</taxon>
        <taxon>Embryophyta</taxon>
        <taxon>Tracheophyta</taxon>
        <taxon>Spermatophyta</taxon>
        <taxon>Magnoliopsida</taxon>
        <taxon>eudicotyledons</taxon>
        <taxon>Gunneridae</taxon>
        <taxon>Pentapetalae</taxon>
        <taxon>rosids</taxon>
        <taxon>fabids</taxon>
        <taxon>Fabales</taxon>
        <taxon>Fabaceae</taxon>
        <taxon>Papilionoideae</taxon>
        <taxon>50 kb inversion clade</taxon>
        <taxon>NPAAA clade</taxon>
        <taxon>Hologalegina</taxon>
        <taxon>IRL clade</taxon>
        <taxon>Trifolieae</taxon>
        <taxon>Trifolium</taxon>
    </lineage>
</organism>
<dbReference type="AlphaFoldDB" id="A0A392Q191"/>
<dbReference type="EMBL" id="LXQA010106188">
    <property type="protein sequence ID" value="MCI17599.1"/>
    <property type="molecule type" value="Genomic_DNA"/>
</dbReference>
<name>A0A392Q191_9FABA</name>
<evidence type="ECO:0000313" key="2">
    <source>
        <dbReference type="EMBL" id="MCI17599.1"/>
    </source>
</evidence>
<comment type="caution">
    <text evidence="2">The sequence shown here is derived from an EMBL/GenBank/DDBJ whole genome shotgun (WGS) entry which is preliminary data.</text>
</comment>
<feature type="non-terminal residue" evidence="2">
    <location>
        <position position="192"/>
    </location>
</feature>
<feature type="compositionally biased region" description="Polar residues" evidence="1">
    <location>
        <begin position="7"/>
        <end position="36"/>
    </location>
</feature>
<feature type="compositionally biased region" description="Polar residues" evidence="1">
    <location>
        <begin position="177"/>
        <end position="192"/>
    </location>
</feature>
<reference evidence="2 3" key="1">
    <citation type="journal article" date="2018" name="Front. Plant Sci.">
        <title>Red Clover (Trifolium pratense) and Zigzag Clover (T. medium) - A Picture of Genomic Similarities and Differences.</title>
        <authorList>
            <person name="Dluhosova J."/>
            <person name="Istvanek J."/>
            <person name="Nedelnik J."/>
            <person name="Repkova J."/>
        </authorList>
    </citation>
    <scope>NUCLEOTIDE SEQUENCE [LARGE SCALE GENOMIC DNA]</scope>
    <source>
        <strain evidence="3">cv. 10/8</strain>
        <tissue evidence="2">Leaf</tissue>
    </source>
</reference>